<keyword evidence="3" id="KW-1185">Reference proteome</keyword>
<accession>A0A3A1QZM0</accession>
<evidence type="ECO:0000259" key="1">
    <source>
        <dbReference type="Pfam" id="PF02518"/>
    </source>
</evidence>
<dbReference type="EMBL" id="QXIR01000010">
    <property type="protein sequence ID" value="RIW34736.1"/>
    <property type="molecule type" value="Genomic_DNA"/>
</dbReference>
<proteinExistence type="predicted"/>
<evidence type="ECO:0000313" key="3">
    <source>
        <dbReference type="Proteomes" id="UP000265801"/>
    </source>
</evidence>
<reference evidence="2 3" key="1">
    <citation type="submission" date="2018-09" db="EMBL/GenBank/DDBJ databases">
        <title>Bacillus saliacetes sp. nov., isolated from Thai shrimp paste (Ka-pi).</title>
        <authorList>
            <person name="Daroonpunt R."/>
            <person name="Tanasupawat S."/>
            <person name="Yiamsombut S."/>
        </authorList>
    </citation>
    <scope>NUCLEOTIDE SEQUENCE [LARGE SCALE GENOMIC DNA]</scope>
    <source>
        <strain evidence="2 3">SKP7-4</strain>
    </source>
</reference>
<dbReference type="Proteomes" id="UP000265801">
    <property type="component" value="Unassembled WGS sequence"/>
</dbReference>
<dbReference type="Gene3D" id="3.30.565.10">
    <property type="entry name" value="Histidine kinase-like ATPase, C-terminal domain"/>
    <property type="match status" value="1"/>
</dbReference>
<dbReference type="GO" id="GO:0005524">
    <property type="term" value="F:ATP binding"/>
    <property type="evidence" value="ECO:0007669"/>
    <property type="project" value="UniProtKB-KW"/>
</dbReference>
<dbReference type="SUPFAM" id="SSF55874">
    <property type="entry name" value="ATPase domain of HSP90 chaperone/DNA topoisomerase II/histidine kinase"/>
    <property type="match status" value="1"/>
</dbReference>
<sequence length="134" mass="14761">MDKKVVVHINKEEDIIFARKTVRKLGENMKFSSLNLARSITSVSELARNIYRYAENGVIEMEILSEPIKTGIRITAKDDGPGIENTKLAMKKGYSSIGTLGAGLPGVQTMMDEFTIESTPGEGTLVTAVKWQLK</sequence>
<gene>
    <name evidence="2" type="ORF">D3H55_09505</name>
</gene>
<dbReference type="Pfam" id="PF02518">
    <property type="entry name" value="HATPase_c"/>
    <property type="match status" value="1"/>
</dbReference>
<comment type="caution">
    <text evidence="2">The sequence shown here is derived from an EMBL/GenBank/DDBJ whole genome shotgun (WGS) entry which is preliminary data.</text>
</comment>
<name>A0A3A1QZM0_9BACI</name>
<dbReference type="InterPro" id="IPR036890">
    <property type="entry name" value="HATPase_C_sf"/>
</dbReference>
<dbReference type="RefSeq" id="WP_119546674.1">
    <property type="nucleotide sequence ID" value="NZ_QXIR01000010.1"/>
</dbReference>
<dbReference type="CDD" id="cd16934">
    <property type="entry name" value="HATPase_RsbT-like"/>
    <property type="match status" value="1"/>
</dbReference>
<organism evidence="2 3">
    <name type="scientific">Bacillus salacetis</name>
    <dbReference type="NCBI Taxonomy" id="2315464"/>
    <lineage>
        <taxon>Bacteria</taxon>
        <taxon>Bacillati</taxon>
        <taxon>Bacillota</taxon>
        <taxon>Bacilli</taxon>
        <taxon>Bacillales</taxon>
        <taxon>Bacillaceae</taxon>
        <taxon>Bacillus</taxon>
    </lineage>
</organism>
<protein>
    <submittedName>
        <fullName evidence="2">ATP-binding protein</fullName>
    </submittedName>
</protein>
<dbReference type="InterPro" id="IPR003594">
    <property type="entry name" value="HATPase_dom"/>
</dbReference>
<dbReference type="OrthoDB" id="9799195at2"/>
<dbReference type="AlphaFoldDB" id="A0A3A1QZM0"/>
<keyword evidence="2" id="KW-0067">ATP-binding</keyword>
<evidence type="ECO:0000313" key="2">
    <source>
        <dbReference type="EMBL" id="RIW34736.1"/>
    </source>
</evidence>
<keyword evidence="2" id="KW-0547">Nucleotide-binding</keyword>
<feature type="domain" description="Histidine kinase/HSP90-like ATPase" evidence="1">
    <location>
        <begin position="43"/>
        <end position="128"/>
    </location>
</feature>